<dbReference type="EMBL" id="BPRE01000001">
    <property type="protein sequence ID" value="GJE73867.1"/>
    <property type="molecule type" value="Genomic_DNA"/>
</dbReference>
<sequence>MALPEPATRRSASGLRGLLLAAAVVIAAPRACTPAHAADAVVVLPWGDGLVALAHALAGLTGPVLAAVVAALIARIAGPLRLLVTDALVERLVRNATDYALNAVAGTVRGRTLTVTLGSAVIARAVQRALDEAPAWLVRAAGDGPGIAAKVFRALPLEADATAANTLHAALDRVPGSAPRRPRT</sequence>
<evidence type="ECO:0000313" key="4">
    <source>
        <dbReference type="Proteomes" id="UP001055093"/>
    </source>
</evidence>
<feature type="chain" id="PRO_5046618423" evidence="2">
    <location>
        <begin position="38"/>
        <end position="184"/>
    </location>
</feature>
<dbReference type="RefSeq" id="WP_238307420.1">
    <property type="nucleotide sequence ID" value="NZ_BPRE01000001.1"/>
</dbReference>
<evidence type="ECO:0000256" key="1">
    <source>
        <dbReference type="SAM" id="Phobius"/>
    </source>
</evidence>
<keyword evidence="1" id="KW-1133">Transmembrane helix</keyword>
<feature type="signal peptide" evidence="2">
    <location>
        <begin position="1"/>
        <end position="37"/>
    </location>
</feature>
<comment type="caution">
    <text evidence="3">The sequence shown here is derived from an EMBL/GenBank/DDBJ whole genome shotgun (WGS) entry which is preliminary data.</text>
</comment>
<gene>
    <name evidence="3" type="ORF">BGCPKDLD_0434</name>
</gene>
<evidence type="ECO:0000256" key="2">
    <source>
        <dbReference type="SAM" id="SignalP"/>
    </source>
</evidence>
<keyword evidence="4" id="KW-1185">Reference proteome</keyword>
<reference evidence="3" key="1">
    <citation type="journal article" date="2021" name="Front. Microbiol.">
        <title>Comprehensive Comparative Genomics and Phenotyping of Methylobacterium Species.</title>
        <authorList>
            <person name="Alessa O."/>
            <person name="Ogura Y."/>
            <person name="Fujitani Y."/>
            <person name="Takami H."/>
            <person name="Hayashi T."/>
            <person name="Sahin N."/>
            <person name="Tani A."/>
        </authorList>
    </citation>
    <scope>NUCLEOTIDE SEQUENCE</scope>
    <source>
        <strain evidence="3">DSM 14458</strain>
    </source>
</reference>
<name>A0ABQ4UT23_9HYPH</name>
<evidence type="ECO:0000313" key="3">
    <source>
        <dbReference type="EMBL" id="GJE73867.1"/>
    </source>
</evidence>
<organism evidence="3 4">
    <name type="scientific">Methylorubrum suomiense</name>
    <dbReference type="NCBI Taxonomy" id="144191"/>
    <lineage>
        <taxon>Bacteria</taxon>
        <taxon>Pseudomonadati</taxon>
        <taxon>Pseudomonadota</taxon>
        <taxon>Alphaproteobacteria</taxon>
        <taxon>Hyphomicrobiales</taxon>
        <taxon>Methylobacteriaceae</taxon>
        <taxon>Methylorubrum</taxon>
    </lineage>
</organism>
<keyword evidence="1" id="KW-0472">Membrane</keyword>
<feature type="transmembrane region" description="Helical" evidence="1">
    <location>
        <begin position="53"/>
        <end position="74"/>
    </location>
</feature>
<dbReference type="Proteomes" id="UP001055093">
    <property type="component" value="Unassembled WGS sequence"/>
</dbReference>
<accession>A0ABQ4UT23</accession>
<protein>
    <submittedName>
        <fullName evidence="3">Uncharacterized protein</fullName>
    </submittedName>
</protein>
<keyword evidence="1" id="KW-0812">Transmembrane</keyword>
<proteinExistence type="predicted"/>
<keyword evidence="2" id="KW-0732">Signal</keyword>
<reference evidence="3" key="2">
    <citation type="submission" date="2021-08" db="EMBL/GenBank/DDBJ databases">
        <authorList>
            <person name="Tani A."/>
            <person name="Ola A."/>
            <person name="Ogura Y."/>
            <person name="Katsura K."/>
            <person name="Hayashi T."/>
        </authorList>
    </citation>
    <scope>NUCLEOTIDE SEQUENCE</scope>
    <source>
        <strain evidence="3">DSM 14458</strain>
    </source>
</reference>